<keyword evidence="1" id="KW-0732">Signal</keyword>
<organism evidence="2 3">
    <name type="scientific">Eiseniibacteriota bacterium</name>
    <dbReference type="NCBI Taxonomy" id="2212470"/>
    <lineage>
        <taxon>Bacteria</taxon>
        <taxon>Candidatus Eiseniibacteriota</taxon>
    </lineage>
</organism>
<dbReference type="AlphaFoldDB" id="A0A948W7X2"/>
<dbReference type="Pfam" id="PF13557">
    <property type="entry name" value="Phenol_MetA_deg"/>
    <property type="match status" value="1"/>
</dbReference>
<dbReference type="Proteomes" id="UP000777784">
    <property type="component" value="Unassembled WGS sequence"/>
</dbReference>
<evidence type="ECO:0000313" key="3">
    <source>
        <dbReference type="Proteomes" id="UP000777784"/>
    </source>
</evidence>
<feature type="chain" id="PRO_5037130354" evidence="1">
    <location>
        <begin position="21"/>
        <end position="327"/>
    </location>
</feature>
<name>A0A948W7X2_UNCEI</name>
<sequence>MRLTAACIIFLILFPFCGHAHHGVASLGVAGLEGPGAPIETSSSATLPESSFLGYVKLDWAQFKTNTAERDDEGKVSAFWMYGIGHGVTSYLSLYAFFPFYSKVVEDNSYNTSGFADISIMGVCGFKWDGGPRLVPRNESLDDLEDWHFGVYGGLSLPTGNPNLKNTAGEIDPGMSLGFGKPSYTIGGTITKQIFSPLTVVLESSFIGFNEYEYCDGTSMRFGNELRFNAALSNRILTYSPGKLRLDANLELNFLELSRDELDGIGEEATGGKVVYWVPGFRLYVKSTSLGFGIKIPSWVDLNEESEQQGAEGGEKYRLIMTFSTLL</sequence>
<dbReference type="InterPro" id="IPR025737">
    <property type="entry name" value="FApF"/>
</dbReference>
<reference evidence="2" key="1">
    <citation type="submission" date="2021-05" db="EMBL/GenBank/DDBJ databases">
        <title>Energy efficiency and biological interactions define the core microbiome of deep oligotrophic groundwater.</title>
        <authorList>
            <person name="Mehrshad M."/>
            <person name="Lopez-Fernandez M."/>
            <person name="Bell E."/>
            <person name="Bernier-Latmani R."/>
            <person name="Bertilsson S."/>
            <person name="Dopson M."/>
        </authorList>
    </citation>
    <scope>NUCLEOTIDE SEQUENCE</scope>
    <source>
        <strain evidence="2">Modern_marine.mb.64</strain>
    </source>
</reference>
<evidence type="ECO:0000256" key="1">
    <source>
        <dbReference type="SAM" id="SignalP"/>
    </source>
</evidence>
<protein>
    <submittedName>
        <fullName evidence="2">Transporter</fullName>
    </submittedName>
</protein>
<evidence type="ECO:0000313" key="2">
    <source>
        <dbReference type="EMBL" id="MBU2692710.1"/>
    </source>
</evidence>
<comment type="caution">
    <text evidence="2">The sequence shown here is derived from an EMBL/GenBank/DDBJ whole genome shotgun (WGS) entry which is preliminary data.</text>
</comment>
<feature type="signal peptide" evidence="1">
    <location>
        <begin position="1"/>
        <end position="20"/>
    </location>
</feature>
<dbReference type="EMBL" id="JAHJDP010000099">
    <property type="protein sequence ID" value="MBU2692710.1"/>
    <property type="molecule type" value="Genomic_DNA"/>
</dbReference>
<accession>A0A948W7X2</accession>
<proteinExistence type="predicted"/>
<gene>
    <name evidence="2" type="ORF">KJ970_17475</name>
</gene>